<dbReference type="AlphaFoldDB" id="A0A5M3YQI8"/>
<evidence type="ECO:0000313" key="2">
    <source>
        <dbReference type="EMBL" id="GFF15739.1"/>
    </source>
</evidence>
<sequence length="230" mass="24894">MPMKWTPENDQLLLLKILETHDLSVDTKRVAEAWPKGDNKPTPRAITERLVRMRQIVKASSNGSDGHFSIGKGTANSAASTPRKPRSTSTPKGGAGPKTPASSGKRKRRTAYDDGDGDSDDDRVAVKMEADDLDLDATPSRKRPLQPAFAGLNLAQGVRVGTTLKLEPRDEEGVFGVEESPSKRVRKASVLPPGMVSYDVDEDEGETSASEYQPEEVGQGEQEADFMMAA</sequence>
<gene>
    <name evidence="2" type="ORF">ATEIFO6365_0004085800</name>
</gene>
<dbReference type="Proteomes" id="UP000452235">
    <property type="component" value="Unassembled WGS sequence"/>
</dbReference>
<name>A0A5M3YQI8_ASPTE</name>
<dbReference type="EMBL" id="BLJY01000004">
    <property type="protein sequence ID" value="GFF15739.1"/>
    <property type="molecule type" value="Genomic_DNA"/>
</dbReference>
<dbReference type="OrthoDB" id="5420368at2759"/>
<keyword evidence="3" id="KW-1185">Reference proteome</keyword>
<protein>
    <submittedName>
        <fullName evidence="2">Uncharacterized protein</fullName>
    </submittedName>
</protein>
<accession>A0A5M3YQI8</accession>
<dbReference type="VEuPathDB" id="FungiDB:ATEG_04862"/>
<organism evidence="2 3">
    <name type="scientific">Aspergillus terreus</name>
    <dbReference type="NCBI Taxonomy" id="33178"/>
    <lineage>
        <taxon>Eukaryota</taxon>
        <taxon>Fungi</taxon>
        <taxon>Dikarya</taxon>
        <taxon>Ascomycota</taxon>
        <taxon>Pezizomycotina</taxon>
        <taxon>Eurotiomycetes</taxon>
        <taxon>Eurotiomycetidae</taxon>
        <taxon>Eurotiales</taxon>
        <taxon>Aspergillaceae</taxon>
        <taxon>Aspergillus</taxon>
        <taxon>Aspergillus subgen. Circumdati</taxon>
    </lineage>
</organism>
<reference evidence="2 3" key="1">
    <citation type="submission" date="2020-01" db="EMBL/GenBank/DDBJ databases">
        <title>Aspergillus terreus IFO 6365 whole genome shotgun sequence.</title>
        <authorList>
            <person name="Kanamasa S."/>
            <person name="Takahashi H."/>
        </authorList>
    </citation>
    <scope>NUCLEOTIDE SEQUENCE [LARGE SCALE GENOMIC DNA]</scope>
    <source>
        <strain evidence="2 3">IFO 6365</strain>
    </source>
</reference>
<evidence type="ECO:0000313" key="3">
    <source>
        <dbReference type="Proteomes" id="UP000452235"/>
    </source>
</evidence>
<comment type="caution">
    <text evidence="2">The sequence shown here is derived from an EMBL/GenBank/DDBJ whole genome shotgun (WGS) entry which is preliminary data.</text>
</comment>
<feature type="region of interest" description="Disordered" evidence="1">
    <location>
        <begin position="195"/>
        <end position="230"/>
    </location>
</feature>
<feature type="region of interest" description="Disordered" evidence="1">
    <location>
        <begin position="59"/>
        <end position="123"/>
    </location>
</feature>
<evidence type="ECO:0000256" key="1">
    <source>
        <dbReference type="SAM" id="MobiDB-lite"/>
    </source>
</evidence>
<proteinExistence type="predicted"/>